<dbReference type="RefSeq" id="WP_213098144.1">
    <property type="nucleotide sequence ID" value="NZ_JAGYPN010000002.1"/>
</dbReference>
<comment type="caution">
    <text evidence="1">The sequence shown here is derived from an EMBL/GenBank/DDBJ whole genome shotgun (WGS) entry which is preliminary data.</text>
</comment>
<keyword evidence="2" id="KW-1185">Reference proteome</keyword>
<proteinExistence type="predicted"/>
<name>A0A942UUF4_9BACI</name>
<dbReference type="AlphaFoldDB" id="A0A942UUF4"/>
<evidence type="ECO:0000313" key="1">
    <source>
        <dbReference type="EMBL" id="MBS4223104.1"/>
    </source>
</evidence>
<dbReference type="EMBL" id="JAGYPN010000002">
    <property type="protein sequence ID" value="MBS4223104.1"/>
    <property type="molecule type" value="Genomic_DNA"/>
</dbReference>
<accession>A0A942UUF4</accession>
<dbReference type="Proteomes" id="UP000676456">
    <property type="component" value="Unassembled WGS sequence"/>
</dbReference>
<organism evidence="1 2">
    <name type="scientific">Lederbergia citrea</name>
    <dbReference type="NCBI Taxonomy" id="2833581"/>
    <lineage>
        <taxon>Bacteria</taxon>
        <taxon>Bacillati</taxon>
        <taxon>Bacillota</taxon>
        <taxon>Bacilli</taxon>
        <taxon>Bacillales</taxon>
        <taxon>Bacillaceae</taxon>
        <taxon>Lederbergia</taxon>
    </lineage>
</organism>
<protein>
    <submittedName>
        <fullName evidence="1">Uncharacterized protein</fullName>
    </submittedName>
</protein>
<evidence type="ECO:0000313" key="2">
    <source>
        <dbReference type="Proteomes" id="UP000676456"/>
    </source>
</evidence>
<sequence>MTVNRGSVLGKEYFLSYIKLILKSRNCTLEMAKELTFKMFFHNNKDQFGKETYQRFLTAYEELKNCCYQ</sequence>
<reference evidence="1 2" key="1">
    <citation type="submission" date="2021-05" db="EMBL/GenBank/DDBJ databases">
        <title>Novel Bacillus species.</title>
        <authorList>
            <person name="Liu G."/>
        </authorList>
    </citation>
    <scope>NUCLEOTIDE SEQUENCE [LARGE SCALE GENOMIC DNA]</scope>
    <source>
        <strain evidence="1 2">FJAT-49682</strain>
    </source>
</reference>
<gene>
    <name evidence="1" type="ORF">KHA91_10155</name>
</gene>